<dbReference type="InterPro" id="IPR032675">
    <property type="entry name" value="LRR_dom_sf"/>
</dbReference>
<dbReference type="RefSeq" id="WP_151971175.1">
    <property type="nucleotide sequence ID" value="NZ_AP019860.1"/>
</dbReference>
<proteinExistence type="predicted"/>
<accession>A0A5S9ISX1</accession>
<reference evidence="3 4" key="1">
    <citation type="submission" date="2019-08" db="EMBL/GenBank/DDBJ databases">
        <title>Complete genome sequence of Candidatus Uab amorphum.</title>
        <authorList>
            <person name="Shiratori T."/>
            <person name="Suzuki S."/>
            <person name="Kakizawa Y."/>
            <person name="Ishida K."/>
        </authorList>
    </citation>
    <scope>NUCLEOTIDE SEQUENCE [LARGE SCALE GENOMIC DNA]</scope>
    <source>
        <strain evidence="3 4">SRT547</strain>
    </source>
</reference>
<evidence type="ECO:0000256" key="1">
    <source>
        <dbReference type="ARBA" id="ARBA00022614"/>
    </source>
</evidence>
<protein>
    <submittedName>
        <fullName evidence="3">Uncharacterized protein</fullName>
    </submittedName>
</protein>
<dbReference type="KEGG" id="uam:UABAM_05550"/>
<organism evidence="3 4">
    <name type="scientific">Uabimicrobium amorphum</name>
    <dbReference type="NCBI Taxonomy" id="2596890"/>
    <lineage>
        <taxon>Bacteria</taxon>
        <taxon>Pseudomonadati</taxon>
        <taxon>Planctomycetota</taxon>
        <taxon>Candidatus Uabimicrobiia</taxon>
        <taxon>Candidatus Uabimicrobiales</taxon>
        <taxon>Candidatus Uabimicrobiaceae</taxon>
        <taxon>Candidatus Uabimicrobium</taxon>
    </lineage>
</organism>
<dbReference type="InterPro" id="IPR001611">
    <property type="entry name" value="Leu-rich_rpt"/>
</dbReference>
<dbReference type="PANTHER" id="PTHR48051:SF54">
    <property type="entry name" value="LEUCINE-RICH REPEAT-CONTAINING PROTEIN"/>
    <property type="match status" value="1"/>
</dbReference>
<dbReference type="PROSITE" id="PS51450">
    <property type="entry name" value="LRR"/>
    <property type="match status" value="2"/>
</dbReference>
<keyword evidence="1" id="KW-0433">Leucine-rich repeat</keyword>
<dbReference type="AlphaFoldDB" id="A0A5S9ISX1"/>
<evidence type="ECO:0000256" key="2">
    <source>
        <dbReference type="ARBA" id="ARBA00022737"/>
    </source>
</evidence>
<sequence>MKMYEQHLDQIKNDCSYNSCTFTLKNTNLSVKNCQFYNCKFYGNVIFDQVENISIKNCDFEKVCFLDLKNVFFEKTYINRLTVTLSKKNISYIKNITVKILSISSLGLKYIPNEVFKMKKLESLILSNNNIKKISTKILYMNLKSLDLSNNEIKKIPSTLQLPSSMKELILFGNPIEYVNIEKNSCKIVLDYKINDFLIPRQLFFLLKKKQCISNFTLKFFLKINGLHHKEVCFSHPTLVAESFKNKDSYWHCSMLCIDKIKPEYCVEIGDFGDGSDTPLLLNYEHSKTKPSVMCLIYEHDWKELAPDFETFYRWLNIKNRVLSLFCNLR</sequence>
<keyword evidence="4" id="KW-1185">Reference proteome</keyword>
<dbReference type="SUPFAM" id="SSF52058">
    <property type="entry name" value="L domain-like"/>
    <property type="match status" value="1"/>
</dbReference>
<name>A0A5S9ISX1_UABAM</name>
<dbReference type="EMBL" id="AP019860">
    <property type="protein sequence ID" value="BBM87147.1"/>
    <property type="molecule type" value="Genomic_DNA"/>
</dbReference>
<dbReference type="Gene3D" id="3.80.10.10">
    <property type="entry name" value="Ribonuclease Inhibitor"/>
    <property type="match status" value="1"/>
</dbReference>
<dbReference type="OrthoDB" id="1426594at2"/>
<gene>
    <name evidence="3" type="ORF">UABAM_05550</name>
</gene>
<dbReference type="PANTHER" id="PTHR48051">
    <property type="match status" value="1"/>
</dbReference>
<keyword evidence="2" id="KW-0677">Repeat</keyword>
<dbReference type="GO" id="GO:0005737">
    <property type="term" value="C:cytoplasm"/>
    <property type="evidence" value="ECO:0007669"/>
    <property type="project" value="TreeGrafter"/>
</dbReference>
<evidence type="ECO:0000313" key="3">
    <source>
        <dbReference type="EMBL" id="BBM87147.1"/>
    </source>
</evidence>
<dbReference type="Proteomes" id="UP000326354">
    <property type="component" value="Chromosome"/>
</dbReference>
<dbReference type="Pfam" id="PF13516">
    <property type="entry name" value="LRR_6"/>
    <property type="match status" value="1"/>
</dbReference>
<dbReference type="InterPro" id="IPR050216">
    <property type="entry name" value="LRR_domain-containing"/>
</dbReference>
<evidence type="ECO:0000313" key="4">
    <source>
        <dbReference type="Proteomes" id="UP000326354"/>
    </source>
</evidence>